<evidence type="ECO:0000313" key="3">
    <source>
        <dbReference type="Proteomes" id="UP000236291"/>
    </source>
</evidence>
<comment type="caution">
    <text evidence="2">The sequence shown here is derived from an EMBL/GenBank/DDBJ whole genome shotgun (WGS) entry which is preliminary data.</text>
</comment>
<dbReference type="GO" id="GO:0009507">
    <property type="term" value="C:chloroplast"/>
    <property type="evidence" value="ECO:0007669"/>
    <property type="project" value="TreeGrafter"/>
</dbReference>
<dbReference type="EMBL" id="ASHM01101040">
    <property type="protein sequence ID" value="PNX67099.1"/>
    <property type="molecule type" value="Genomic_DNA"/>
</dbReference>
<dbReference type="STRING" id="57577.A0A2K3KLG0"/>
<organism evidence="2 3">
    <name type="scientific">Trifolium pratense</name>
    <name type="common">Red clover</name>
    <dbReference type="NCBI Taxonomy" id="57577"/>
    <lineage>
        <taxon>Eukaryota</taxon>
        <taxon>Viridiplantae</taxon>
        <taxon>Streptophyta</taxon>
        <taxon>Embryophyta</taxon>
        <taxon>Tracheophyta</taxon>
        <taxon>Spermatophyta</taxon>
        <taxon>Magnoliopsida</taxon>
        <taxon>eudicotyledons</taxon>
        <taxon>Gunneridae</taxon>
        <taxon>Pentapetalae</taxon>
        <taxon>rosids</taxon>
        <taxon>fabids</taxon>
        <taxon>Fabales</taxon>
        <taxon>Fabaceae</taxon>
        <taxon>Papilionoideae</taxon>
        <taxon>50 kb inversion clade</taxon>
        <taxon>NPAAA clade</taxon>
        <taxon>Hologalegina</taxon>
        <taxon>IRL clade</taxon>
        <taxon>Trifolieae</taxon>
        <taxon>Trifolium</taxon>
    </lineage>
</organism>
<dbReference type="AlphaFoldDB" id="A0A2K3KLG0"/>
<name>A0A2K3KLG0_TRIPR</name>
<dbReference type="GO" id="GO:0010270">
    <property type="term" value="P:photosystem II oxygen evolving complex assembly"/>
    <property type="evidence" value="ECO:0007669"/>
    <property type="project" value="TreeGrafter"/>
</dbReference>
<reference evidence="2 3" key="1">
    <citation type="journal article" date="2014" name="Am. J. Bot.">
        <title>Genome assembly and annotation for red clover (Trifolium pratense; Fabaceae).</title>
        <authorList>
            <person name="Istvanek J."/>
            <person name="Jaros M."/>
            <person name="Krenek A."/>
            <person name="Repkova J."/>
        </authorList>
    </citation>
    <scope>NUCLEOTIDE SEQUENCE [LARGE SCALE GENOMIC DNA]</scope>
    <source>
        <strain evidence="3">cv. Tatra</strain>
        <tissue evidence="2">Young leaves</tissue>
    </source>
</reference>
<sequence length="110" mass="12482">KGFGPKPKVAEPLPSIGEDFEKRTQSVTAQSKLKAEVRFKAEVVSPAEWERDNIVKVWIDYILICANLTRWIRDQQESEGVPVGEDVYIILRLDGRVRRSGKVSTISDQI</sequence>
<protein>
    <submittedName>
        <fullName evidence="2">Protein low psii accumulation1</fullName>
    </submittedName>
</protein>
<gene>
    <name evidence="2" type="ORF">L195_g055445</name>
</gene>
<feature type="region of interest" description="Disordered" evidence="1">
    <location>
        <begin position="1"/>
        <end position="23"/>
    </location>
</feature>
<accession>A0A2K3KLG0</accession>
<dbReference type="PANTHER" id="PTHR35498:SF4">
    <property type="entry name" value="PROTEIN LOW PSII ACCUMULATION 1, CHLOROPLASTIC"/>
    <property type="match status" value="1"/>
</dbReference>
<evidence type="ECO:0000313" key="2">
    <source>
        <dbReference type="EMBL" id="PNX67099.1"/>
    </source>
</evidence>
<proteinExistence type="predicted"/>
<dbReference type="ExpressionAtlas" id="A0A2K3KLG0">
    <property type="expression patterns" value="baseline"/>
</dbReference>
<dbReference type="Proteomes" id="UP000236291">
    <property type="component" value="Unassembled WGS sequence"/>
</dbReference>
<reference evidence="2 3" key="2">
    <citation type="journal article" date="2017" name="Front. Plant Sci.">
        <title>Gene Classification and Mining of Molecular Markers Useful in Red Clover (Trifolium pratense) Breeding.</title>
        <authorList>
            <person name="Istvanek J."/>
            <person name="Dluhosova J."/>
            <person name="Dluhos P."/>
            <person name="Patkova L."/>
            <person name="Nedelnik J."/>
            <person name="Repkova J."/>
        </authorList>
    </citation>
    <scope>NUCLEOTIDE SEQUENCE [LARGE SCALE GENOMIC DNA]</scope>
    <source>
        <strain evidence="3">cv. Tatra</strain>
        <tissue evidence="2">Young leaves</tissue>
    </source>
</reference>
<dbReference type="PANTHER" id="PTHR35498">
    <property type="entry name" value="PROTEIN LOW PSII ACCUMULATION 1, CHLOROPLASTIC"/>
    <property type="match status" value="1"/>
</dbReference>
<feature type="non-terminal residue" evidence="2">
    <location>
        <position position="1"/>
    </location>
</feature>
<evidence type="ECO:0000256" key="1">
    <source>
        <dbReference type="SAM" id="MobiDB-lite"/>
    </source>
</evidence>